<reference evidence="2 3" key="1">
    <citation type="submission" date="2020-04" db="EMBL/GenBank/DDBJ databases">
        <title>Novosphingobium sp. TW-4 isolated from soil.</title>
        <authorList>
            <person name="Dahal R.H."/>
            <person name="Chaudhary D.K."/>
        </authorList>
    </citation>
    <scope>NUCLEOTIDE SEQUENCE [LARGE SCALE GENOMIC DNA]</scope>
    <source>
        <strain evidence="2 3">TW-4</strain>
    </source>
</reference>
<name>A0A7Y0BMD6_9SPHN</name>
<dbReference type="AlphaFoldDB" id="A0A7Y0BMD6"/>
<feature type="region of interest" description="Disordered" evidence="1">
    <location>
        <begin position="108"/>
        <end position="142"/>
    </location>
</feature>
<dbReference type="RefSeq" id="WP_169492219.1">
    <property type="nucleotide sequence ID" value="NZ_JABBGM010000002.1"/>
</dbReference>
<proteinExistence type="predicted"/>
<sequence length="142" mass="15692">MKAERARLARLQRLERIRDVARRTALAEAGKAEGTLAQLEALGHRTRTLVSDYGARGDATDAGSLQQLHKFIRGLERIASGNERDVARARTIADARAAEAAEAERRRAAVQDRAEEQARRIARLQQSNAAPAAAQRRNRDES</sequence>
<dbReference type="Proteomes" id="UP000583556">
    <property type="component" value="Unassembled WGS sequence"/>
</dbReference>
<feature type="compositionally biased region" description="Low complexity" evidence="1">
    <location>
        <begin position="123"/>
        <end position="135"/>
    </location>
</feature>
<evidence type="ECO:0000313" key="3">
    <source>
        <dbReference type="Proteomes" id="UP000583556"/>
    </source>
</evidence>
<dbReference type="EMBL" id="JABBGM010000002">
    <property type="protein sequence ID" value="NML92943.1"/>
    <property type="molecule type" value="Genomic_DNA"/>
</dbReference>
<keyword evidence="3" id="KW-1185">Reference proteome</keyword>
<feature type="compositionally biased region" description="Basic and acidic residues" evidence="1">
    <location>
        <begin position="108"/>
        <end position="119"/>
    </location>
</feature>
<accession>A0A7Y0BMD6</accession>
<organism evidence="2 3">
    <name type="scientific">Novosphingobium olei</name>
    <dbReference type="NCBI Taxonomy" id="2728851"/>
    <lineage>
        <taxon>Bacteria</taxon>
        <taxon>Pseudomonadati</taxon>
        <taxon>Pseudomonadota</taxon>
        <taxon>Alphaproteobacteria</taxon>
        <taxon>Sphingomonadales</taxon>
        <taxon>Sphingomonadaceae</taxon>
        <taxon>Novosphingobium</taxon>
    </lineage>
</organism>
<comment type="caution">
    <text evidence="2">The sequence shown here is derived from an EMBL/GenBank/DDBJ whole genome shotgun (WGS) entry which is preliminary data.</text>
</comment>
<protein>
    <recommendedName>
        <fullName evidence="4">Flagellar FliJ protein</fullName>
    </recommendedName>
</protein>
<evidence type="ECO:0000256" key="1">
    <source>
        <dbReference type="SAM" id="MobiDB-lite"/>
    </source>
</evidence>
<gene>
    <name evidence="2" type="ORF">HHL27_04575</name>
</gene>
<evidence type="ECO:0000313" key="2">
    <source>
        <dbReference type="EMBL" id="NML92943.1"/>
    </source>
</evidence>
<evidence type="ECO:0008006" key="4">
    <source>
        <dbReference type="Google" id="ProtNLM"/>
    </source>
</evidence>